<evidence type="ECO:0000313" key="2">
    <source>
        <dbReference type="Proteomes" id="UP000199245"/>
    </source>
</evidence>
<dbReference type="EMBL" id="FMZW01000072">
    <property type="protein sequence ID" value="SDF76106.1"/>
    <property type="molecule type" value="Genomic_DNA"/>
</dbReference>
<dbReference type="SUPFAM" id="SSF101960">
    <property type="entry name" value="Stabilizer of iron transporter SufD"/>
    <property type="match status" value="1"/>
</dbReference>
<accession>A0A1G7NQ50</accession>
<name>A0A1G7NQ50_9BRAD</name>
<protein>
    <submittedName>
        <fullName evidence="1">Fe-S cluster assembly protein SufB</fullName>
    </submittedName>
</protein>
<gene>
    <name evidence="1" type="ORF">SAMN05216337_10721</name>
</gene>
<sequence>MVAVQETVERVRRIDVDQYRYGFETLIESDKAPKGLSEDTVRFISAKKNEPAWMLEWRLEAYRRWLTMTEPTWARVEYPKIDYQDIYYYAAPKPKKTLSSIDEIDPEILKTYEKLGIPLR</sequence>
<dbReference type="PANTHER" id="PTHR30508">
    <property type="entry name" value="FES CLUSTER ASSEMBLY PROTEIN SUF"/>
    <property type="match status" value="1"/>
</dbReference>
<dbReference type="Proteomes" id="UP000199245">
    <property type="component" value="Unassembled WGS sequence"/>
</dbReference>
<evidence type="ECO:0000313" key="1">
    <source>
        <dbReference type="EMBL" id="SDF76106.1"/>
    </source>
</evidence>
<proteinExistence type="predicted"/>
<dbReference type="PANTHER" id="PTHR30508:SF1">
    <property type="entry name" value="UPF0051 PROTEIN ABCI8, CHLOROPLASTIC-RELATED"/>
    <property type="match status" value="1"/>
</dbReference>
<dbReference type="InterPro" id="IPR055346">
    <property type="entry name" value="Fe-S_cluster_assembly_SufBD"/>
</dbReference>
<dbReference type="AlphaFoldDB" id="A0A1G7NQ50"/>
<dbReference type="GO" id="GO:0016226">
    <property type="term" value="P:iron-sulfur cluster assembly"/>
    <property type="evidence" value="ECO:0007669"/>
    <property type="project" value="InterPro"/>
</dbReference>
<reference evidence="1 2" key="1">
    <citation type="submission" date="2016-10" db="EMBL/GenBank/DDBJ databases">
        <authorList>
            <person name="de Groot N.N."/>
        </authorList>
    </citation>
    <scope>NUCLEOTIDE SEQUENCE [LARGE SCALE GENOMIC DNA]</scope>
    <source>
        <strain evidence="1 2">R5</strain>
    </source>
</reference>
<dbReference type="InterPro" id="IPR037284">
    <property type="entry name" value="SUF_FeS_clus_asmbl_SufBD_sf"/>
</dbReference>
<organism evidence="1 2">
    <name type="scientific">Bradyrhizobium brasilense</name>
    <dbReference type="NCBI Taxonomy" id="1419277"/>
    <lineage>
        <taxon>Bacteria</taxon>
        <taxon>Pseudomonadati</taxon>
        <taxon>Pseudomonadota</taxon>
        <taxon>Alphaproteobacteria</taxon>
        <taxon>Hyphomicrobiales</taxon>
        <taxon>Nitrobacteraceae</taxon>
        <taxon>Bradyrhizobium</taxon>
    </lineage>
</organism>
<feature type="non-terminal residue" evidence="1">
    <location>
        <position position="120"/>
    </location>
</feature>